<organism evidence="2 4">
    <name type="scientific">Legionella cherrii</name>
    <dbReference type="NCBI Taxonomy" id="28084"/>
    <lineage>
        <taxon>Bacteria</taxon>
        <taxon>Pseudomonadati</taxon>
        <taxon>Pseudomonadota</taxon>
        <taxon>Gammaproteobacteria</taxon>
        <taxon>Legionellales</taxon>
        <taxon>Legionellaceae</taxon>
        <taxon>Legionella</taxon>
    </lineage>
</organism>
<sequence>MPRDQVNPEKTLKTGALISFGNLFMSPFYARLGPFASLTLTAAALFGLHEIGRSKQAGNGFLGFFSNKPHPNVSDVNTAMKHVVEGGATVFDQIFSPGSGSK</sequence>
<protein>
    <submittedName>
        <fullName evidence="2">Uncharacterized protein</fullName>
    </submittedName>
</protein>
<dbReference type="OrthoDB" id="5649185at2"/>
<dbReference type="PATRIC" id="fig|28084.5.peg.1352"/>
<dbReference type="Proteomes" id="UP000054921">
    <property type="component" value="Unassembled WGS sequence"/>
</dbReference>
<dbReference type="RefSeq" id="WP_028381979.1">
    <property type="nucleotide sequence ID" value="NZ_CAAAIT010000002.1"/>
</dbReference>
<reference evidence="3 5" key="2">
    <citation type="submission" date="2018-12" db="EMBL/GenBank/DDBJ databases">
        <authorList>
            <consortium name="Pathogen Informatics"/>
        </authorList>
    </citation>
    <scope>NUCLEOTIDE SEQUENCE [LARGE SCALE GENOMIC DNA]</scope>
    <source>
        <strain evidence="3 5">NCTC11976</strain>
    </source>
</reference>
<name>A0A0W0S819_9GAMM</name>
<feature type="transmembrane region" description="Helical" evidence="1">
    <location>
        <begin position="28"/>
        <end position="48"/>
    </location>
</feature>
<gene>
    <name evidence="2" type="ORF">Lche_1240</name>
    <name evidence="3" type="ORF">NCTC11976_01894</name>
</gene>
<evidence type="ECO:0000313" key="4">
    <source>
        <dbReference type="Proteomes" id="UP000054921"/>
    </source>
</evidence>
<keyword evidence="5" id="KW-1185">Reference proteome</keyword>
<dbReference type="AlphaFoldDB" id="A0A0W0S819"/>
<accession>A0A0W0S819</accession>
<dbReference type="EMBL" id="LR134173">
    <property type="protein sequence ID" value="VEB36805.1"/>
    <property type="molecule type" value="Genomic_DNA"/>
</dbReference>
<evidence type="ECO:0000256" key="1">
    <source>
        <dbReference type="SAM" id="Phobius"/>
    </source>
</evidence>
<keyword evidence="1" id="KW-0472">Membrane</keyword>
<reference evidence="2 4" key="1">
    <citation type="submission" date="2015-11" db="EMBL/GenBank/DDBJ databases">
        <title>Genomic analysis of 38 Legionella species identifies large and diverse effector repertoires.</title>
        <authorList>
            <person name="Burstein D."/>
            <person name="Amaro F."/>
            <person name="Zusman T."/>
            <person name="Lifshitz Z."/>
            <person name="Cohen O."/>
            <person name="Gilbert J.A."/>
            <person name="Pupko T."/>
            <person name="Shuman H.A."/>
            <person name="Segal G."/>
        </authorList>
    </citation>
    <scope>NUCLEOTIDE SEQUENCE [LARGE SCALE GENOMIC DNA]</scope>
    <source>
        <strain evidence="2 4">ORW</strain>
    </source>
</reference>
<evidence type="ECO:0000313" key="2">
    <source>
        <dbReference type="EMBL" id="KTC79220.1"/>
    </source>
</evidence>
<evidence type="ECO:0000313" key="5">
    <source>
        <dbReference type="Proteomes" id="UP000277577"/>
    </source>
</evidence>
<keyword evidence="1" id="KW-0812">Transmembrane</keyword>
<dbReference type="EMBL" id="LNXW01000013">
    <property type="protein sequence ID" value="KTC79220.1"/>
    <property type="molecule type" value="Genomic_DNA"/>
</dbReference>
<proteinExistence type="predicted"/>
<evidence type="ECO:0000313" key="3">
    <source>
        <dbReference type="EMBL" id="VEB36805.1"/>
    </source>
</evidence>
<keyword evidence="1" id="KW-1133">Transmembrane helix</keyword>
<dbReference type="STRING" id="28084.Lche_1240"/>
<dbReference type="Proteomes" id="UP000277577">
    <property type="component" value="Chromosome"/>
</dbReference>